<dbReference type="OrthoDB" id="9773956at2"/>
<dbReference type="SUPFAM" id="SSF47384">
    <property type="entry name" value="Homodimeric domain of signal transducing histidine kinase"/>
    <property type="match status" value="1"/>
</dbReference>
<comment type="catalytic activity">
    <reaction evidence="1">
        <text>ATP + protein L-histidine = ADP + protein N-phospho-L-histidine.</text>
        <dbReference type="EC" id="2.7.13.3"/>
    </reaction>
</comment>
<dbReference type="EMBL" id="JAAIUO010000003">
    <property type="protein sequence ID" value="NSK14565.1"/>
    <property type="molecule type" value="Genomic_DNA"/>
</dbReference>
<feature type="domain" description="Histidine kinase" evidence="8">
    <location>
        <begin position="114"/>
        <end position="328"/>
    </location>
</feature>
<comment type="caution">
    <text evidence="10">The sequence shown here is derived from an EMBL/GenBank/DDBJ whole genome shotgun (WGS) entry which is preliminary data.</text>
</comment>
<evidence type="ECO:0000256" key="3">
    <source>
        <dbReference type="ARBA" id="ARBA00012438"/>
    </source>
</evidence>
<dbReference type="GO" id="GO:0016036">
    <property type="term" value="P:cellular response to phosphate starvation"/>
    <property type="evidence" value="ECO:0007669"/>
    <property type="project" value="TreeGrafter"/>
</dbReference>
<sequence length="331" mass="37907">MEISIAAVCGLCLLFCVGGFLASYIYFRRKIVDFTDEVCESAQEILRQSQGLRKGSRETALRESQGYARRWQLKNQDTLTSKAVMELDKLERILSRQAAQNQSEKEEVQKVVSEISHQLKTPVSNIRMYQDMLDDEEVTEEEKKRFEKIIRQQLDKLEFLVESLIHSSRLEQEMIHLTLVEKPIFQTLAKAVGGIAAAAEKKKIELRVDCPKSLKVVHDVKWTAEAVENILDNAVKYTPEKGEVSLLVKEGEMYTKIQIEDTGKGIAPEHYNDIFKRFYREKTSGQEEGLGLGLYLARRIISLQGGYIMVESKLGKGSRFEILLPNKKEER</sequence>
<reference evidence="10" key="2">
    <citation type="submission" date="2020-02" db="EMBL/GenBank/DDBJ databases">
        <authorList>
            <person name="Littmann E."/>
            <person name="Sorbara M."/>
        </authorList>
    </citation>
    <scope>NUCLEOTIDE SEQUENCE</scope>
    <source>
        <strain evidence="10">MSK.17.11</strain>
        <strain evidence="9">MSK.17.38</strain>
    </source>
</reference>
<dbReference type="GO" id="GO:0000155">
    <property type="term" value="F:phosphorelay sensor kinase activity"/>
    <property type="evidence" value="ECO:0007669"/>
    <property type="project" value="InterPro"/>
</dbReference>
<dbReference type="CDD" id="cd00082">
    <property type="entry name" value="HisKA"/>
    <property type="match status" value="1"/>
</dbReference>
<dbReference type="Proteomes" id="UP000528555">
    <property type="component" value="Unassembled WGS sequence"/>
</dbReference>
<evidence type="ECO:0000256" key="1">
    <source>
        <dbReference type="ARBA" id="ARBA00000085"/>
    </source>
</evidence>
<dbReference type="GO" id="GO:0004721">
    <property type="term" value="F:phosphoprotein phosphatase activity"/>
    <property type="evidence" value="ECO:0007669"/>
    <property type="project" value="TreeGrafter"/>
</dbReference>
<accession>A0A850HKH4</accession>
<dbReference type="PANTHER" id="PTHR45453">
    <property type="entry name" value="PHOSPHATE REGULON SENSOR PROTEIN PHOR"/>
    <property type="match status" value="1"/>
</dbReference>
<keyword evidence="5" id="KW-0808">Transferase</keyword>
<evidence type="ECO:0000256" key="7">
    <source>
        <dbReference type="ARBA" id="ARBA00023012"/>
    </source>
</evidence>
<dbReference type="InterPro" id="IPR005467">
    <property type="entry name" value="His_kinase_dom"/>
</dbReference>
<protein>
    <recommendedName>
        <fullName evidence="3">histidine kinase</fullName>
        <ecNumber evidence="3">2.7.13.3</ecNumber>
    </recommendedName>
</protein>
<dbReference type="PANTHER" id="PTHR45453:SF1">
    <property type="entry name" value="PHOSPHATE REGULON SENSOR PROTEIN PHOR"/>
    <property type="match status" value="1"/>
</dbReference>
<dbReference type="EC" id="2.7.13.3" evidence="3"/>
<dbReference type="InterPro" id="IPR036097">
    <property type="entry name" value="HisK_dim/P_sf"/>
</dbReference>
<organism evidence="10 11">
    <name type="scientific">Dorea phocaeensis</name>
    <dbReference type="NCBI Taxonomy" id="2040291"/>
    <lineage>
        <taxon>Bacteria</taxon>
        <taxon>Bacillati</taxon>
        <taxon>Bacillota</taxon>
        <taxon>Clostridia</taxon>
        <taxon>Lachnospirales</taxon>
        <taxon>Lachnospiraceae</taxon>
        <taxon>Dorea</taxon>
    </lineage>
</organism>
<dbReference type="PRINTS" id="PR00344">
    <property type="entry name" value="BCTRLSENSOR"/>
</dbReference>
<keyword evidence="11" id="KW-1185">Reference proteome</keyword>
<dbReference type="PROSITE" id="PS50109">
    <property type="entry name" value="HIS_KIN"/>
    <property type="match status" value="1"/>
</dbReference>
<gene>
    <name evidence="10" type="ORF">G5A66_06685</name>
    <name evidence="9" type="ORF">G5A75_06705</name>
</gene>
<dbReference type="Gene3D" id="1.10.287.130">
    <property type="match status" value="1"/>
</dbReference>
<keyword evidence="6 10" id="KW-0418">Kinase</keyword>
<dbReference type="Pfam" id="PF00512">
    <property type="entry name" value="HisKA"/>
    <property type="match status" value="1"/>
</dbReference>
<evidence type="ECO:0000313" key="9">
    <source>
        <dbReference type="EMBL" id="NSK14565.1"/>
    </source>
</evidence>
<dbReference type="EMBL" id="JAAITX010000003">
    <property type="protein sequence ID" value="NVH58339.1"/>
    <property type="molecule type" value="Genomic_DNA"/>
</dbReference>
<evidence type="ECO:0000313" key="12">
    <source>
        <dbReference type="Proteomes" id="UP000701680"/>
    </source>
</evidence>
<evidence type="ECO:0000259" key="8">
    <source>
        <dbReference type="PROSITE" id="PS50109"/>
    </source>
</evidence>
<name>A0A850HKH4_9FIRM</name>
<dbReference type="SMART" id="SM00388">
    <property type="entry name" value="HisKA"/>
    <property type="match status" value="1"/>
</dbReference>
<reference evidence="11 12" key="1">
    <citation type="journal article" date="2020" name="Cell Host Microbe">
        <title>Functional and Genomic Variation between Human-Derived Isolates of Lachnospiraceae Reveals Inter- and Intra-Species Diversity.</title>
        <authorList>
            <person name="Sorbara M.T."/>
            <person name="Littmann E.R."/>
            <person name="Fontana E."/>
            <person name="Moody T.U."/>
            <person name="Kohout C.E."/>
            <person name="Gjonbalaj M."/>
            <person name="Eaton V."/>
            <person name="Seok R."/>
            <person name="Leiner I.M."/>
            <person name="Pamer E.G."/>
        </authorList>
    </citation>
    <scope>NUCLEOTIDE SEQUENCE [LARGE SCALE GENOMIC DNA]</scope>
    <source>
        <strain evidence="10 11">MSK.17.11</strain>
        <strain evidence="9 12">MSK.17.38</strain>
    </source>
</reference>
<evidence type="ECO:0000256" key="2">
    <source>
        <dbReference type="ARBA" id="ARBA00004370"/>
    </source>
</evidence>
<evidence type="ECO:0000256" key="5">
    <source>
        <dbReference type="ARBA" id="ARBA00022679"/>
    </source>
</evidence>
<comment type="subcellular location">
    <subcellularLocation>
        <location evidence="2">Membrane</location>
    </subcellularLocation>
</comment>
<dbReference type="InterPro" id="IPR003594">
    <property type="entry name" value="HATPase_dom"/>
</dbReference>
<evidence type="ECO:0000313" key="11">
    <source>
        <dbReference type="Proteomes" id="UP000528555"/>
    </source>
</evidence>
<dbReference type="InterPro" id="IPR050351">
    <property type="entry name" value="BphY/WalK/GraS-like"/>
</dbReference>
<dbReference type="InterPro" id="IPR036890">
    <property type="entry name" value="HATPase_C_sf"/>
</dbReference>
<dbReference type="AlphaFoldDB" id="A0A850HKH4"/>
<proteinExistence type="predicted"/>
<dbReference type="SMART" id="SM00387">
    <property type="entry name" value="HATPase_c"/>
    <property type="match status" value="1"/>
</dbReference>
<dbReference type="SUPFAM" id="SSF55874">
    <property type="entry name" value="ATPase domain of HSP90 chaperone/DNA topoisomerase II/histidine kinase"/>
    <property type="match status" value="1"/>
</dbReference>
<dbReference type="CDD" id="cd00075">
    <property type="entry name" value="HATPase"/>
    <property type="match status" value="1"/>
</dbReference>
<evidence type="ECO:0000256" key="4">
    <source>
        <dbReference type="ARBA" id="ARBA00022553"/>
    </source>
</evidence>
<dbReference type="RefSeq" id="WP_101694997.1">
    <property type="nucleotide sequence ID" value="NZ_JAAITX010000003.1"/>
</dbReference>
<evidence type="ECO:0000313" key="10">
    <source>
        <dbReference type="EMBL" id="NVH58339.1"/>
    </source>
</evidence>
<dbReference type="Proteomes" id="UP000701680">
    <property type="component" value="Unassembled WGS sequence"/>
</dbReference>
<dbReference type="FunFam" id="3.30.565.10:FF:000006">
    <property type="entry name" value="Sensor histidine kinase WalK"/>
    <property type="match status" value="1"/>
</dbReference>
<dbReference type="InterPro" id="IPR003661">
    <property type="entry name" value="HisK_dim/P_dom"/>
</dbReference>
<keyword evidence="7" id="KW-0902">Two-component regulatory system</keyword>
<dbReference type="GO" id="GO:0005886">
    <property type="term" value="C:plasma membrane"/>
    <property type="evidence" value="ECO:0007669"/>
    <property type="project" value="TreeGrafter"/>
</dbReference>
<dbReference type="Pfam" id="PF02518">
    <property type="entry name" value="HATPase_c"/>
    <property type="match status" value="1"/>
</dbReference>
<dbReference type="Gene3D" id="3.30.565.10">
    <property type="entry name" value="Histidine kinase-like ATPase, C-terminal domain"/>
    <property type="match status" value="1"/>
</dbReference>
<dbReference type="InterPro" id="IPR004358">
    <property type="entry name" value="Sig_transdc_His_kin-like_C"/>
</dbReference>
<evidence type="ECO:0000256" key="6">
    <source>
        <dbReference type="ARBA" id="ARBA00022777"/>
    </source>
</evidence>
<keyword evidence="4" id="KW-0597">Phosphoprotein</keyword>